<gene>
    <name evidence="1" type="ORF">ACJDUG_17060</name>
</gene>
<reference evidence="1 2" key="1">
    <citation type="submission" date="2024-11" db="EMBL/GenBank/DDBJ databases">
        <authorList>
            <person name="Heng Y.C."/>
            <person name="Lim A.C.H."/>
            <person name="Lee J.K.Y."/>
            <person name="Kittelmann S."/>
        </authorList>
    </citation>
    <scope>NUCLEOTIDE SEQUENCE [LARGE SCALE GENOMIC DNA]</scope>
    <source>
        <strain evidence="1 2">WILCCON 0185</strain>
    </source>
</reference>
<keyword evidence="2" id="KW-1185">Reference proteome</keyword>
<comment type="caution">
    <text evidence="1">The sequence shown here is derived from an EMBL/GenBank/DDBJ whole genome shotgun (WGS) entry which is preliminary data.</text>
</comment>
<evidence type="ECO:0000313" key="1">
    <source>
        <dbReference type="EMBL" id="MFL0248655.1"/>
    </source>
</evidence>
<evidence type="ECO:0000313" key="2">
    <source>
        <dbReference type="Proteomes" id="UP001623591"/>
    </source>
</evidence>
<dbReference type="Proteomes" id="UP001623591">
    <property type="component" value="Unassembled WGS sequence"/>
</dbReference>
<dbReference type="EMBL" id="JBJHZZ010000025">
    <property type="protein sequence ID" value="MFL0248655.1"/>
    <property type="molecule type" value="Genomic_DNA"/>
</dbReference>
<dbReference type="RefSeq" id="WP_406771083.1">
    <property type="nucleotide sequence ID" value="NZ_JBJHZZ010000025.1"/>
</dbReference>
<organism evidence="1 2">
    <name type="scientific">Candidatus Clostridium stratigraminis</name>
    <dbReference type="NCBI Taxonomy" id="3381661"/>
    <lineage>
        <taxon>Bacteria</taxon>
        <taxon>Bacillati</taxon>
        <taxon>Bacillota</taxon>
        <taxon>Clostridia</taxon>
        <taxon>Eubacteriales</taxon>
        <taxon>Clostridiaceae</taxon>
        <taxon>Clostridium</taxon>
    </lineage>
</organism>
<sequence length="55" mass="6241">MDKKTSSQDKKKMDFTRLTNLLYEASSSLVPGTGKLYSTMYTNDVEEKGSEDNKE</sequence>
<accession>A0ABW8T9R8</accession>
<proteinExistence type="predicted"/>
<protein>
    <submittedName>
        <fullName evidence="1">Uncharacterized protein</fullName>
    </submittedName>
</protein>
<name>A0ABW8T9R8_9CLOT</name>